<reference evidence="1 2" key="1">
    <citation type="journal article" date="2020" name="Nature">
        <title>Six reference-quality genomes reveal evolution of bat adaptations.</title>
        <authorList>
            <person name="Jebb D."/>
            <person name="Huang Z."/>
            <person name="Pippel M."/>
            <person name="Hughes G.M."/>
            <person name="Lavrichenko K."/>
            <person name="Devanna P."/>
            <person name="Winkler S."/>
            <person name="Jermiin L.S."/>
            <person name="Skirmuntt E.C."/>
            <person name="Katzourakis A."/>
            <person name="Burkitt-Gray L."/>
            <person name="Ray D.A."/>
            <person name="Sullivan K.A.M."/>
            <person name="Roscito J.G."/>
            <person name="Kirilenko B.M."/>
            <person name="Davalos L.M."/>
            <person name="Corthals A.P."/>
            <person name="Power M.L."/>
            <person name="Jones G."/>
            <person name="Ransome R.D."/>
            <person name="Dechmann D.K.N."/>
            <person name="Locatelli A.G."/>
            <person name="Puechmaille S.J."/>
            <person name="Fedrigo O."/>
            <person name="Jarvis E.D."/>
            <person name="Hiller M."/>
            <person name="Vernes S.C."/>
            <person name="Myers E.W."/>
            <person name="Teeling E.C."/>
        </authorList>
    </citation>
    <scope>NUCLEOTIDE SEQUENCE [LARGE SCALE GENOMIC DNA]</scope>
    <source>
        <strain evidence="1">MRhiFer1</strain>
        <tissue evidence="1">Lung</tissue>
    </source>
</reference>
<accession>A0A7J7X5B4</accession>
<dbReference type="AlphaFoldDB" id="A0A7J7X5B4"/>
<proteinExistence type="predicted"/>
<dbReference type="EMBL" id="JACAGC010000009">
    <property type="protein sequence ID" value="KAF6344854.1"/>
    <property type="molecule type" value="Genomic_DNA"/>
</dbReference>
<protein>
    <submittedName>
        <fullName evidence="1">Uncharacterized protein</fullName>
    </submittedName>
</protein>
<name>A0A7J7X5B4_RHIFE</name>
<organism evidence="1 2">
    <name type="scientific">Rhinolophus ferrumequinum</name>
    <name type="common">Greater horseshoe bat</name>
    <dbReference type="NCBI Taxonomy" id="59479"/>
    <lineage>
        <taxon>Eukaryota</taxon>
        <taxon>Metazoa</taxon>
        <taxon>Chordata</taxon>
        <taxon>Craniata</taxon>
        <taxon>Vertebrata</taxon>
        <taxon>Euteleostomi</taxon>
        <taxon>Mammalia</taxon>
        <taxon>Eutheria</taxon>
        <taxon>Laurasiatheria</taxon>
        <taxon>Chiroptera</taxon>
        <taxon>Yinpterochiroptera</taxon>
        <taxon>Rhinolophoidea</taxon>
        <taxon>Rhinolophidae</taxon>
        <taxon>Rhinolophinae</taxon>
        <taxon>Rhinolophus</taxon>
    </lineage>
</organism>
<dbReference type="Proteomes" id="UP000585614">
    <property type="component" value="Unassembled WGS sequence"/>
</dbReference>
<evidence type="ECO:0000313" key="1">
    <source>
        <dbReference type="EMBL" id="KAF6344854.1"/>
    </source>
</evidence>
<comment type="caution">
    <text evidence="1">The sequence shown here is derived from an EMBL/GenBank/DDBJ whole genome shotgun (WGS) entry which is preliminary data.</text>
</comment>
<sequence length="151" mass="17737">MWSPSVSLHKSLSWNGVRHTCSLYSFQTGWREQEPGSWPLQVAKQGSALPRDESDTHRQPLLAPLARDWSRKGMYLLSEDCPLASHNHSFWLRDKMNFLMGKILYNRTWGWRSYTPRERDRVTRAECALCVDSWGICHVFQLRKENLEEEA</sequence>
<gene>
    <name evidence="1" type="ORF">mRhiFer1_010230</name>
</gene>
<evidence type="ECO:0000313" key="2">
    <source>
        <dbReference type="Proteomes" id="UP000585614"/>
    </source>
</evidence>